<dbReference type="GO" id="GO:0003677">
    <property type="term" value="F:DNA binding"/>
    <property type="evidence" value="ECO:0007669"/>
    <property type="project" value="UniProtKB-KW"/>
</dbReference>
<gene>
    <name evidence="2" type="primary">nsrR_2</name>
    <name evidence="2" type="ORF">ROE7235_02938</name>
</gene>
<dbReference type="InterPro" id="IPR036388">
    <property type="entry name" value="WH-like_DNA-bd_sf"/>
</dbReference>
<dbReference type="EMBL" id="UIHC01000039">
    <property type="protein sequence ID" value="SUZ33170.1"/>
    <property type="molecule type" value="Genomic_DNA"/>
</dbReference>
<keyword evidence="1" id="KW-0238">DNA-binding</keyword>
<dbReference type="PANTHER" id="PTHR33221:SF4">
    <property type="entry name" value="HTH-TYPE TRANSCRIPTIONAL REPRESSOR NSRR"/>
    <property type="match status" value="1"/>
</dbReference>
<dbReference type="GO" id="GO:0003700">
    <property type="term" value="F:DNA-binding transcription factor activity"/>
    <property type="evidence" value="ECO:0007669"/>
    <property type="project" value="TreeGrafter"/>
</dbReference>
<dbReference type="OrthoDB" id="9795923at2"/>
<dbReference type="NCBIfam" id="TIGR00738">
    <property type="entry name" value="rrf2_super"/>
    <property type="match status" value="1"/>
</dbReference>
<evidence type="ECO:0000256" key="1">
    <source>
        <dbReference type="ARBA" id="ARBA00023125"/>
    </source>
</evidence>
<sequence>MRLTTRTNLALRTLMVCAVNTDRLVRKQDVAKTINASENHLAQVINKLAQDGFITTQRGRHGGFSLNKAASSIGVGEVLRAFEADLPLIECFSETNTCPLKDHCRMGTHLKRAVDAFYGALDELYLSDLVDCNSGLERLLQLEGPHLPQQCQPGHAARAAATIAPEAA</sequence>
<proteinExistence type="predicted"/>
<dbReference type="SUPFAM" id="SSF46785">
    <property type="entry name" value="Winged helix' DNA-binding domain"/>
    <property type="match status" value="1"/>
</dbReference>
<accession>A0A3B0MCP7</accession>
<dbReference type="RefSeq" id="WP_121096248.1">
    <property type="nucleotide sequence ID" value="NZ_UIHC01000039.1"/>
</dbReference>
<reference evidence="3" key="1">
    <citation type="submission" date="2018-08" db="EMBL/GenBank/DDBJ databases">
        <authorList>
            <person name="Rodrigo-Torres L."/>
            <person name="Arahal R. D."/>
            <person name="Lucena T."/>
        </authorList>
    </citation>
    <scope>NUCLEOTIDE SEQUENCE [LARGE SCALE GENOMIC DNA]</scope>
    <source>
        <strain evidence="3">CECT 7235</strain>
    </source>
</reference>
<dbReference type="PANTHER" id="PTHR33221">
    <property type="entry name" value="WINGED HELIX-TURN-HELIX TRANSCRIPTIONAL REGULATOR, RRF2 FAMILY"/>
    <property type="match status" value="1"/>
</dbReference>
<keyword evidence="3" id="KW-1185">Reference proteome</keyword>
<organism evidence="2 3">
    <name type="scientific">Roseinatronobacter ekhonensis</name>
    <dbReference type="NCBI Taxonomy" id="254356"/>
    <lineage>
        <taxon>Bacteria</taxon>
        <taxon>Pseudomonadati</taxon>
        <taxon>Pseudomonadota</taxon>
        <taxon>Alphaproteobacteria</taxon>
        <taxon>Rhodobacterales</taxon>
        <taxon>Paracoccaceae</taxon>
        <taxon>Roseinatronobacter</taxon>
    </lineage>
</organism>
<dbReference type="InterPro" id="IPR000944">
    <property type="entry name" value="Tscrpt_reg_Rrf2"/>
</dbReference>
<dbReference type="InterPro" id="IPR036390">
    <property type="entry name" value="WH_DNA-bd_sf"/>
</dbReference>
<dbReference type="GO" id="GO:0005829">
    <property type="term" value="C:cytosol"/>
    <property type="evidence" value="ECO:0007669"/>
    <property type="project" value="TreeGrafter"/>
</dbReference>
<evidence type="ECO:0000313" key="3">
    <source>
        <dbReference type="Proteomes" id="UP000272908"/>
    </source>
</evidence>
<evidence type="ECO:0000313" key="2">
    <source>
        <dbReference type="EMBL" id="SUZ33170.1"/>
    </source>
</evidence>
<dbReference type="Proteomes" id="UP000272908">
    <property type="component" value="Unassembled WGS sequence"/>
</dbReference>
<dbReference type="PROSITE" id="PS51197">
    <property type="entry name" value="HTH_RRF2_2"/>
    <property type="match status" value="1"/>
</dbReference>
<name>A0A3B0MCP7_9RHOB</name>
<protein>
    <submittedName>
        <fullName evidence="2">HTH-type transcriptional repressor NsrR</fullName>
    </submittedName>
</protein>
<dbReference type="Pfam" id="PF02082">
    <property type="entry name" value="Rrf2"/>
    <property type="match status" value="1"/>
</dbReference>
<dbReference type="Gene3D" id="1.10.10.10">
    <property type="entry name" value="Winged helix-like DNA-binding domain superfamily/Winged helix DNA-binding domain"/>
    <property type="match status" value="1"/>
</dbReference>
<dbReference type="AlphaFoldDB" id="A0A3B0MCP7"/>